<evidence type="ECO:0000313" key="15">
    <source>
        <dbReference type="EMBL" id="MEK8088695.1"/>
    </source>
</evidence>
<dbReference type="RefSeq" id="WP_341369761.1">
    <property type="nucleotide sequence ID" value="NZ_JBBPCO010000002.1"/>
</dbReference>
<dbReference type="SUPFAM" id="SSF47005">
    <property type="entry name" value="Peripheral subunit-binding domain of 2-oxo acid dehydrogenase complex"/>
    <property type="match status" value="1"/>
</dbReference>
<dbReference type="InterPro" id="IPR036625">
    <property type="entry name" value="E3-bd_dom_sf"/>
</dbReference>
<dbReference type="PROSITE" id="PS50968">
    <property type="entry name" value="BIOTINYL_LIPOYL"/>
    <property type="match status" value="1"/>
</dbReference>
<sequence length="884" mass="93157">MAEAYVIKMPQLSDTMTEGVVVSWEKQPGDRINRGDVVATVETDKAIMDVEVFREGYLSGPLAAVDSVVAVGDAMAYLVDEPGQVVSETMSAAPRADKPAAGHVTAGVATPAQPVIQALDTAAAPAPRPANKQASPLARKLAAAMHVNLNNLHGSGPAGVITALDVQRAQPIQRPTEISPLPAAHELPDIQVPGHGRPMTAIERAVSRSMTASLTIPSFRVTMHIQPEALIRAAKAQKVSVTVAIAKAAAEALKLHPLVNAAYQPVDKIVERANQDIGIAVTAEGGGLVVPVLRNVGEHSIEELHQSWNAMVDRARKRRLAPEEYANPTFTVSNMGMYGVSQFDAIVTPGTAAILAIAAAGPQGMPITITADHRVVNGAEAAAFLADLKRIMEQPDSWMGKPGPVIPEGDYDYQVAVIGGGPGGEDCARDLAEHGIKVVMINNAPLPGGECLWRGCIPSKAWRAAADRIRDRHHDALLGIGNTDQPQLDWARLENHRRQVLQTRGEMALKTDTGMKIKVLEGFASFTGAHGLKIAGKDAGEISFGAAVIATGAPAFVPPIPGAAEGLASGGVLTSDTVWNLPTPPRRLCVIGAGAIGMEMAQIFHDFGAEVTVLEAQDRPLAEVEAEIATTLVKILAKEPRLRVQTQARVQGIDGKPGDMQVRYLDAQGQEQGVACDLVLMATGKRPKTQGLNLDAAGVKLGERDAIAADAACRTSVPHIFAVGDVIGGLMLAHTAGQQGRVAAENLLGHAAKYDESKDSGVIFTRPQAAFVGLSMEQAKAKGLDCAEVKVPMSIDAKAMMTGETDGLIKLVADKASHRIVGVHFLADHADTLIGEAVMMVSAGLTLEQVGQAIHPHPTQTELFGEMARRLLSRLRRSAAKQTA</sequence>
<comment type="similarity">
    <text evidence="4">Belongs to the class-I pyridine nucleotide-disulfide oxidoreductase family.</text>
</comment>
<dbReference type="SUPFAM" id="SSF51230">
    <property type="entry name" value="Single hybrid motif"/>
    <property type="match status" value="1"/>
</dbReference>
<dbReference type="PROSITE" id="PS00189">
    <property type="entry name" value="LIPOYL"/>
    <property type="match status" value="1"/>
</dbReference>
<reference evidence="15 16" key="1">
    <citation type="submission" date="2024-04" db="EMBL/GenBank/DDBJ databases">
        <authorList>
            <person name="Abashina T."/>
            <person name="Shaikin A."/>
        </authorList>
    </citation>
    <scope>NUCLEOTIDE SEQUENCE [LARGE SCALE GENOMIC DNA]</scope>
    <source>
        <strain evidence="15 16">AAFK</strain>
    </source>
</reference>
<dbReference type="InterPro" id="IPR004167">
    <property type="entry name" value="PSBD"/>
</dbReference>
<dbReference type="InterPro" id="IPR012999">
    <property type="entry name" value="Pyr_OxRdtase_I_AS"/>
</dbReference>
<dbReference type="InterPro" id="IPR050151">
    <property type="entry name" value="Class-I_Pyr_Nuc-Dis_Oxidored"/>
</dbReference>
<evidence type="ECO:0000256" key="1">
    <source>
        <dbReference type="ARBA" id="ARBA00001938"/>
    </source>
</evidence>
<keyword evidence="10" id="KW-1015">Disulfide bond</keyword>
<name>A0ABU9D7L2_9PROT</name>
<evidence type="ECO:0000256" key="10">
    <source>
        <dbReference type="ARBA" id="ARBA00023157"/>
    </source>
</evidence>
<dbReference type="InterPro" id="IPR016156">
    <property type="entry name" value="FAD/NAD-linked_Rdtase_dimer_sf"/>
</dbReference>
<dbReference type="InterPro" id="IPR004099">
    <property type="entry name" value="Pyr_nucl-diS_OxRdtase_dimer"/>
</dbReference>
<dbReference type="InterPro" id="IPR003016">
    <property type="entry name" value="2-oxoA_DH_lipoyl-BS"/>
</dbReference>
<dbReference type="InterPro" id="IPR023753">
    <property type="entry name" value="FAD/NAD-binding_dom"/>
</dbReference>
<evidence type="ECO:0000313" key="16">
    <source>
        <dbReference type="Proteomes" id="UP001446205"/>
    </source>
</evidence>
<dbReference type="SUPFAM" id="SSF52777">
    <property type="entry name" value="CoA-dependent acyltransferases"/>
    <property type="match status" value="1"/>
</dbReference>
<dbReference type="PRINTS" id="PR00411">
    <property type="entry name" value="PNDRDTASEI"/>
</dbReference>
<organism evidence="15 16">
    <name type="scientific">Thermithiobacillus plumbiphilus</name>
    <dbReference type="NCBI Taxonomy" id="1729899"/>
    <lineage>
        <taxon>Bacteria</taxon>
        <taxon>Pseudomonadati</taxon>
        <taxon>Pseudomonadota</taxon>
        <taxon>Acidithiobacillia</taxon>
        <taxon>Acidithiobacillales</taxon>
        <taxon>Thermithiobacillaceae</taxon>
        <taxon>Thermithiobacillus</taxon>
    </lineage>
</organism>
<dbReference type="InterPro" id="IPR001078">
    <property type="entry name" value="2-oxoacid_DH_actylTfrase"/>
</dbReference>
<keyword evidence="11" id="KW-0676">Redox-active center</keyword>
<dbReference type="Pfam" id="PF02852">
    <property type="entry name" value="Pyr_redox_dim"/>
    <property type="match status" value="1"/>
</dbReference>
<dbReference type="PRINTS" id="PR00368">
    <property type="entry name" value="FADPNR"/>
</dbReference>
<keyword evidence="16" id="KW-1185">Reference proteome</keyword>
<keyword evidence="12" id="KW-0808">Transferase</keyword>
<dbReference type="PANTHER" id="PTHR22912:SF151">
    <property type="entry name" value="DIHYDROLIPOYL DEHYDROGENASE, MITOCHONDRIAL"/>
    <property type="match status" value="1"/>
</dbReference>
<evidence type="ECO:0000256" key="12">
    <source>
        <dbReference type="RuleBase" id="RU003423"/>
    </source>
</evidence>
<dbReference type="InterPro" id="IPR000089">
    <property type="entry name" value="Biotin_lipoyl"/>
</dbReference>
<feature type="domain" description="Peripheral subunit-binding (PSBD)" evidence="14">
    <location>
        <begin position="133"/>
        <end position="170"/>
    </location>
</feature>
<dbReference type="Gene3D" id="3.30.559.10">
    <property type="entry name" value="Chloramphenicol acetyltransferase-like domain"/>
    <property type="match status" value="1"/>
</dbReference>
<dbReference type="Pfam" id="PF07992">
    <property type="entry name" value="Pyr_redox_2"/>
    <property type="match status" value="1"/>
</dbReference>
<dbReference type="Pfam" id="PF00198">
    <property type="entry name" value="2-oxoacid_dh"/>
    <property type="match status" value="1"/>
</dbReference>
<dbReference type="EMBL" id="JBBPCO010000002">
    <property type="protein sequence ID" value="MEK8088695.1"/>
    <property type="molecule type" value="Genomic_DNA"/>
</dbReference>
<dbReference type="Gene3D" id="3.30.390.30">
    <property type="match status" value="1"/>
</dbReference>
<keyword evidence="12" id="KW-0012">Acyltransferase</keyword>
<evidence type="ECO:0000256" key="11">
    <source>
        <dbReference type="ARBA" id="ARBA00023284"/>
    </source>
</evidence>
<protein>
    <recommendedName>
        <fullName evidence="12">Dihydrolipoamide acetyltransferase component of pyruvate dehydrogenase complex</fullName>
        <ecNumber evidence="12">2.3.1.-</ecNumber>
    </recommendedName>
</protein>
<dbReference type="Pfam" id="PF00364">
    <property type="entry name" value="Biotin_lipoyl"/>
    <property type="match status" value="1"/>
</dbReference>
<dbReference type="Gene3D" id="2.40.50.100">
    <property type="match status" value="1"/>
</dbReference>
<evidence type="ECO:0000256" key="5">
    <source>
        <dbReference type="ARBA" id="ARBA00022630"/>
    </source>
</evidence>
<evidence type="ECO:0000256" key="3">
    <source>
        <dbReference type="ARBA" id="ARBA00007317"/>
    </source>
</evidence>
<comment type="cofactor">
    <cofactor evidence="2">
        <name>FAD</name>
        <dbReference type="ChEBI" id="CHEBI:57692"/>
    </cofactor>
</comment>
<dbReference type="InterPro" id="IPR036188">
    <property type="entry name" value="FAD/NAD-bd_sf"/>
</dbReference>
<dbReference type="PROSITE" id="PS51826">
    <property type="entry name" value="PSBD"/>
    <property type="match status" value="1"/>
</dbReference>
<evidence type="ECO:0000256" key="9">
    <source>
        <dbReference type="ARBA" id="ARBA00023027"/>
    </source>
</evidence>
<dbReference type="PROSITE" id="PS00076">
    <property type="entry name" value="PYRIDINE_REDOX_1"/>
    <property type="match status" value="1"/>
</dbReference>
<comment type="cofactor">
    <cofactor evidence="1 12">
        <name>(R)-lipoate</name>
        <dbReference type="ChEBI" id="CHEBI:83088"/>
    </cofactor>
</comment>
<evidence type="ECO:0000256" key="4">
    <source>
        <dbReference type="ARBA" id="ARBA00007532"/>
    </source>
</evidence>
<dbReference type="SUPFAM" id="SSF51905">
    <property type="entry name" value="FAD/NAD(P)-binding domain"/>
    <property type="match status" value="1"/>
</dbReference>
<evidence type="ECO:0000256" key="8">
    <source>
        <dbReference type="ARBA" id="ARBA00023002"/>
    </source>
</evidence>
<dbReference type="SUPFAM" id="SSF55424">
    <property type="entry name" value="FAD/NAD-linked reductases, dimerisation (C-terminal) domain"/>
    <property type="match status" value="1"/>
</dbReference>
<dbReference type="Proteomes" id="UP001446205">
    <property type="component" value="Unassembled WGS sequence"/>
</dbReference>
<keyword evidence="5" id="KW-0285">Flavoprotein</keyword>
<proteinExistence type="inferred from homology"/>
<dbReference type="EC" id="2.3.1.-" evidence="12"/>
<dbReference type="InterPro" id="IPR023213">
    <property type="entry name" value="CAT-like_dom_sf"/>
</dbReference>
<keyword evidence="8" id="KW-0560">Oxidoreductase</keyword>
<evidence type="ECO:0000256" key="7">
    <source>
        <dbReference type="ARBA" id="ARBA00022827"/>
    </source>
</evidence>
<feature type="domain" description="Lipoyl-binding" evidence="13">
    <location>
        <begin position="4"/>
        <end position="79"/>
    </location>
</feature>
<evidence type="ECO:0000259" key="13">
    <source>
        <dbReference type="PROSITE" id="PS50968"/>
    </source>
</evidence>
<dbReference type="InterPro" id="IPR011053">
    <property type="entry name" value="Single_hybrid_motif"/>
</dbReference>
<dbReference type="CDD" id="cd06849">
    <property type="entry name" value="lipoyl_domain"/>
    <property type="match status" value="1"/>
</dbReference>
<dbReference type="PANTHER" id="PTHR22912">
    <property type="entry name" value="DISULFIDE OXIDOREDUCTASE"/>
    <property type="match status" value="1"/>
</dbReference>
<evidence type="ECO:0000256" key="6">
    <source>
        <dbReference type="ARBA" id="ARBA00022823"/>
    </source>
</evidence>
<keyword evidence="6 12" id="KW-0450">Lipoyl</keyword>
<dbReference type="Gene3D" id="3.50.50.60">
    <property type="entry name" value="FAD/NAD(P)-binding domain"/>
    <property type="match status" value="2"/>
</dbReference>
<keyword evidence="9" id="KW-0520">NAD</keyword>
<accession>A0ABU9D7L2</accession>
<comment type="similarity">
    <text evidence="3 12">Belongs to the 2-oxoacid dehydrogenase family.</text>
</comment>
<evidence type="ECO:0000259" key="14">
    <source>
        <dbReference type="PROSITE" id="PS51826"/>
    </source>
</evidence>
<evidence type="ECO:0000256" key="2">
    <source>
        <dbReference type="ARBA" id="ARBA00001974"/>
    </source>
</evidence>
<gene>
    <name evidence="15" type="ORF">WOB96_02845</name>
</gene>
<dbReference type="Gene3D" id="4.10.320.10">
    <property type="entry name" value="E3-binding domain"/>
    <property type="match status" value="1"/>
</dbReference>
<dbReference type="Pfam" id="PF02817">
    <property type="entry name" value="E3_binding"/>
    <property type="match status" value="1"/>
</dbReference>
<comment type="caution">
    <text evidence="15">The sequence shown here is derived from an EMBL/GenBank/DDBJ whole genome shotgun (WGS) entry which is preliminary data.</text>
</comment>
<keyword evidence="7" id="KW-0274">FAD</keyword>